<evidence type="ECO:0000256" key="2">
    <source>
        <dbReference type="ARBA" id="ARBA00006285"/>
    </source>
</evidence>
<dbReference type="InterPro" id="IPR015883">
    <property type="entry name" value="Glyco_hydro_20_cat"/>
</dbReference>
<protein>
    <recommendedName>
        <fullName evidence="3">beta-N-acetylhexosaminidase</fullName>
        <ecNumber evidence="3">3.2.1.52</ecNumber>
    </recommendedName>
</protein>
<accession>A0A644Y7K3</accession>
<gene>
    <name evidence="6" type="primary">exoI_7</name>
    <name evidence="6" type="ORF">SDC9_70932</name>
</gene>
<dbReference type="GO" id="GO:0005975">
    <property type="term" value="P:carbohydrate metabolic process"/>
    <property type="evidence" value="ECO:0007669"/>
    <property type="project" value="InterPro"/>
</dbReference>
<evidence type="ECO:0000256" key="3">
    <source>
        <dbReference type="ARBA" id="ARBA00012663"/>
    </source>
</evidence>
<evidence type="ECO:0000256" key="4">
    <source>
        <dbReference type="ARBA" id="ARBA00022801"/>
    </source>
</evidence>
<reference evidence="6" key="1">
    <citation type="submission" date="2019-08" db="EMBL/GenBank/DDBJ databases">
        <authorList>
            <person name="Kucharzyk K."/>
            <person name="Murdoch R.W."/>
            <person name="Higgins S."/>
            <person name="Loffler F."/>
        </authorList>
    </citation>
    <scope>NUCLEOTIDE SEQUENCE</scope>
</reference>
<dbReference type="EC" id="3.2.1.52" evidence="3"/>
<comment type="caution">
    <text evidence="6">The sequence shown here is derived from an EMBL/GenBank/DDBJ whole genome shotgun (WGS) entry which is preliminary data.</text>
</comment>
<dbReference type="GO" id="GO:0016020">
    <property type="term" value="C:membrane"/>
    <property type="evidence" value="ECO:0007669"/>
    <property type="project" value="TreeGrafter"/>
</dbReference>
<dbReference type="Gene3D" id="3.20.20.80">
    <property type="entry name" value="Glycosidases"/>
    <property type="match status" value="1"/>
</dbReference>
<name>A0A644Y7K3_9ZZZZ</name>
<dbReference type="InterPro" id="IPR025705">
    <property type="entry name" value="Beta_hexosaminidase_sua/sub"/>
</dbReference>
<feature type="domain" description="Glycoside hydrolase family 20 catalytic" evidence="5">
    <location>
        <begin position="2"/>
        <end position="203"/>
    </location>
</feature>
<keyword evidence="4 6" id="KW-0378">Hydrolase</keyword>
<keyword evidence="6" id="KW-0326">Glycosidase</keyword>
<dbReference type="Pfam" id="PF00728">
    <property type="entry name" value="Glyco_hydro_20"/>
    <property type="match status" value="1"/>
</dbReference>
<comment type="catalytic activity">
    <reaction evidence="1">
        <text>Hydrolysis of terminal non-reducing N-acetyl-D-hexosamine residues in N-acetyl-beta-D-hexosaminides.</text>
        <dbReference type="EC" id="3.2.1.52"/>
    </reaction>
</comment>
<dbReference type="AlphaFoldDB" id="A0A644Y7K3"/>
<evidence type="ECO:0000259" key="5">
    <source>
        <dbReference type="Pfam" id="PF00728"/>
    </source>
</evidence>
<dbReference type="GO" id="GO:0030203">
    <property type="term" value="P:glycosaminoglycan metabolic process"/>
    <property type="evidence" value="ECO:0007669"/>
    <property type="project" value="TreeGrafter"/>
</dbReference>
<dbReference type="PANTHER" id="PTHR22600:SF57">
    <property type="entry name" value="BETA-N-ACETYLHEXOSAMINIDASE"/>
    <property type="match status" value="1"/>
</dbReference>
<dbReference type="EMBL" id="VSSQ01004266">
    <property type="protein sequence ID" value="MPM24450.1"/>
    <property type="molecule type" value="Genomic_DNA"/>
</dbReference>
<proteinExistence type="inferred from homology"/>
<dbReference type="InterPro" id="IPR017853">
    <property type="entry name" value="GH"/>
</dbReference>
<dbReference type="PRINTS" id="PR00738">
    <property type="entry name" value="GLHYDRLASE20"/>
</dbReference>
<dbReference type="SUPFAM" id="SSF51445">
    <property type="entry name" value="(Trans)glycosidases"/>
    <property type="match status" value="1"/>
</dbReference>
<evidence type="ECO:0000256" key="1">
    <source>
        <dbReference type="ARBA" id="ARBA00001231"/>
    </source>
</evidence>
<evidence type="ECO:0000313" key="6">
    <source>
        <dbReference type="EMBL" id="MPM24450.1"/>
    </source>
</evidence>
<dbReference type="GO" id="GO:0004563">
    <property type="term" value="F:beta-N-acetylhexosaminidase activity"/>
    <property type="evidence" value="ECO:0007669"/>
    <property type="project" value="UniProtKB-EC"/>
</dbReference>
<comment type="similarity">
    <text evidence="2">Belongs to the glycosyl hydrolase 20 family.</text>
</comment>
<dbReference type="PANTHER" id="PTHR22600">
    <property type="entry name" value="BETA-HEXOSAMINIDASE"/>
    <property type="match status" value="1"/>
</dbReference>
<sequence length="238" mass="27536">MCAGKESTFEFLENVLDEVIDLFPSELIHIGGDECPKTRWKECPLCQERIKSNGLKDEHELQSYFIGRIEKYLNSKGRQIIGWDEILEGGLAPNAAVMSWRGEKGGIEAAKMKHNVVMSPGSHCYFDHYQFDPQTEPLAIGGFTNLAKVYSYEPVPKELALEEQKYIMGAQANVWTEYIPNPEHAEYMVFPRVAALAEVVWSQKDKREYKDFKRRLDILVKLYDKMNINYCPLEFRQK</sequence>
<organism evidence="6">
    <name type="scientific">bioreactor metagenome</name>
    <dbReference type="NCBI Taxonomy" id="1076179"/>
    <lineage>
        <taxon>unclassified sequences</taxon>
        <taxon>metagenomes</taxon>
        <taxon>ecological metagenomes</taxon>
    </lineage>
</organism>